<feature type="domain" description="NAD-dependent epimerase/dehydratase" evidence="3">
    <location>
        <begin position="14"/>
        <end position="104"/>
    </location>
</feature>
<feature type="compositionally biased region" description="Basic and acidic residues" evidence="1">
    <location>
        <begin position="1"/>
        <end position="25"/>
    </location>
</feature>
<accession>A0A9D1VRG3</accession>
<gene>
    <name evidence="4" type="ORF">H9982_04850</name>
</gene>
<sequence>LGAWGKGDEKDYTPIRPTDTPHPDTRYGQSKLRSEQFLESVTGFPYIALRPTGVYGPREKDYYLMFKSIKCGIDFGVGYRRQLLTFIYIKDLVNAIFAAIDSPAVRKGYFLSEGKAYTTSEFRRYVAQALHKRWVLPVIVPCWFLWIISAIAEWVAAKMGKSSTLNRDKYHIMSQRNWLCDISEAQHEIGFSPRYSLEEGIQETIAWYKSHHWL</sequence>
<evidence type="ECO:0000256" key="2">
    <source>
        <dbReference type="SAM" id="Phobius"/>
    </source>
</evidence>
<evidence type="ECO:0000259" key="3">
    <source>
        <dbReference type="Pfam" id="PF01370"/>
    </source>
</evidence>
<keyword evidence="2" id="KW-1133">Transmembrane helix</keyword>
<feature type="transmembrane region" description="Helical" evidence="2">
    <location>
        <begin position="134"/>
        <end position="157"/>
    </location>
</feature>
<keyword evidence="2" id="KW-0472">Membrane</keyword>
<reference evidence="4" key="1">
    <citation type="journal article" date="2021" name="PeerJ">
        <title>Extensive microbial diversity within the chicken gut microbiome revealed by metagenomics and culture.</title>
        <authorList>
            <person name="Gilroy R."/>
            <person name="Ravi A."/>
            <person name="Getino M."/>
            <person name="Pursley I."/>
            <person name="Horton D.L."/>
            <person name="Alikhan N.F."/>
            <person name="Baker D."/>
            <person name="Gharbi K."/>
            <person name="Hall N."/>
            <person name="Watson M."/>
            <person name="Adriaenssens E.M."/>
            <person name="Foster-Nyarko E."/>
            <person name="Jarju S."/>
            <person name="Secka A."/>
            <person name="Antonio M."/>
            <person name="Oren A."/>
            <person name="Chaudhuri R.R."/>
            <person name="La Ragione R."/>
            <person name="Hildebrand F."/>
            <person name="Pallen M.J."/>
        </authorList>
    </citation>
    <scope>NUCLEOTIDE SEQUENCE</scope>
    <source>
        <strain evidence="4">ChiHjej12B11-16260</strain>
    </source>
</reference>
<protein>
    <submittedName>
        <fullName evidence="4">NAD-dependent epimerase/dehydratase family protein</fullName>
    </submittedName>
</protein>
<evidence type="ECO:0000313" key="5">
    <source>
        <dbReference type="Proteomes" id="UP000824246"/>
    </source>
</evidence>
<dbReference type="InterPro" id="IPR050177">
    <property type="entry name" value="Lipid_A_modif_metabolic_enz"/>
</dbReference>
<dbReference type="InterPro" id="IPR001509">
    <property type="entry name" value="Epimerase_deHydtase"/>
</dbReference>
<keyword evidence="2" id="KW-0812">Transmembrane</keyword>
<organism evidence="4 5">
    <name type="scientific">Candidatus Barnesiella excrementipullorum</name>
    <dbReference type="NCBI Taxonomy" id="2838479"/>
    <lineage>
        <taxon>Bacteria</taxon>
        <taxon>Pseudomonadati</taxon>
        <taxon>Bacteroidota</taxon>
        <taxon>Bacteroidia</taxon>
        <taxon>Bacteroidales</taxon>
        <taxon>Barnesiellaceae</taxon>
        <taxon>Barnesiella</taxon>
    </lineage>
</organism>
<dbReference type="Proteomes" id="UP000824246">
    <property type="component" value="Unassembled WGS sequence"/>
</dbReference>
<dbReference type="Gene3D" id="3.40.50.720">
    <property type="entry name" value="NAD(P)-binding Rossmann-like Domain"/>
    <property type="match status" value="1"/>
</dbReference>
<dbReference type="AlphaFoldDB" id="A0A9D1VRG3"/>
<comment type="caution">
    <text evidence="4">The sequence shown here is derived from an EMBL/GenBank/DDBJ whole genome shotgun (WGS) entry which is preliminary data.</text>
</comment>
<dbReference type="PANTHER" id="PTHR43245">
    <property type="entry name" value="BIFUNCTIONAL POLYMYXIN RESISTANCE PROTEIN ARNA"/>
    <property type="match status" value="1"/>
</dbReference>
<evidence type="ECO:0000313" key="4">
    <source>
        <dbReference type="EMBL" id="HIX45529.1"/>
    </source>
</evidence>
<dbReference type="Pfam" id="PF01370">
    <property type="entry name" value="Epimerase"/>
    <property type="match status" value="1"/>
</dbReference>
<dbReference type="PANTHER" id="PTHR43245:SF58">
    <property type="entry name" value="BLL5923 PROTEIN"/>
    <property type="match status" value="1"/>
</dbReference>
<feature type="region of interest" description="Disordered" evidence="1">
    <location>
        <begin position="1"/>
        <end position="28"/>
    </location>
</feature>
<reference evidence="4" key="2">
    <citation type="submission" date="2021-04" db="EMBL/GenBank/DDBJ databases">
        <authorList>
            <person name="Gilroy R."/>
        </authorList>
    </citation>
    <scope>NUCLEOTIDE SEQUENCE</scope>
    <source>
        <strain evidence="4">ChiHjej12B11-16260</strain>
    </source>
</reference>
<dbReference type="InterPro" id="IPR036291">
    <property type="entry name" value="NAD(P)-bd_dom_sf"/>
</dbReference>
<evidence type="ECO:0000256" key="1">
    <source>
        <dbReference type="SAM" id="MobiDB-lite"/>
    </source>
</evidence>
<feature type="non-terminal residue" evidence="4">
    <location>
        <position position="1"/>
    </location>
</feature>
<proteinExistence type="predicted"/>
<dbReference type="SUPFAM" id="SSF51735">
    <property type="entry name" value="NAD(P)-binding Rossmann-fold domains"/>
    <property type="match status" value="1"/>
</dbReference>
<name>A0A9D1VRG3_9BACT</name>
<dbReference type="EMBL" id="DXFB01000128">
    <property type="protein sequence ID" value="HIX45529.1"/>
    <property type="molecule type" value="Genomic_DNA"/>
</dbReference>